<dbReference type="EMBL" id="BAABLD010000005">
    <property type="protein sequence ID" value="GAA5161057.1"/>
    <property type="molecule type" value="Genomic_DNA"/>
</dbReference>
<keyword evidence="2" id="KW-1185">Reference proteome</keyword>
<organism evidence="1 2">
    <name type="scientific">Viridibacterium curvum</name>
    <dbReference type="NCBI Taxonomy" id="1101404"/>
    <lineage>
        <taxon>Bacteria</taxon>
        <taxon>Pseudomonadati</taxon>
        <taxon>Pseudomonadota</taxon>
        <taxon>Betaproteobacteria</taxon>
        <taxon>Rhodocyclales</taxon>
        <taxon>Rhodocyclaceae</taxon>
        <taxon>Viridibacterium</taxon>
    </lineage>
</organism>
<name>A0ABP9QFJ5_9RHOO</name>
<proteinExistence type="predicted"/>
<protein>
    <submittedName>
        <fullName evidence="1">Uncharacterized protein</fullName>
    </submittedName>
</protein>
<sequence>MHIDPEIAQTRPAVLMASIIHLLSCSALHGLSIAKCRSLSQLLGALAEGADVDPLLRKACHELTEAWYAQAVVMSHDAVFEEAQAQAVSAWH</sequence>
<accession>A0ABP9QFJ5</accession>
<gene>
    <name evidence="1" type="ORF">GCM10025770_09670</name>
</gene>
<evidence type="ECO:0000313" key="1">
    <source>
        <dbReference type="EMBL" id="GAA5161057.1"/>
    </source>
</evidence>
<reference evidence="2" key="1">
    <citation type="journal article" date="2019" name="Int. J. Syst. Evol. Microbiol.">
        <title>The Global Catalogue of Microorganisms (GCM) 10K type strain sequencing project: providing services to taxonomists for standard genome sequencing and annotation.</title>
        <authorList>
            <consortium name="The Broad Institute Genomics Platform"/>
            <consortium name="The Broad Institute Genome Sequencing Center for Infectious Disease"/>
            <person name="Wu L."/>
            <person name="Ma J."/>
        </authorList>
    </citation>
    <scope>NUCLEOTIDE SEQUENCE [LARGE SCALE GENOMIC DNA]</scope>
    <source>
        <strain evidence="2">JCM 18715</strain>
    </source>
</reference>
<comment type="caution">
    <text evidence="1">The sequence shown here is derived from an EMBL/GenBank/DDBJ whole genome shotgun (WGS) entry which is preliminary data.</text>
</comment>
<evidence type="ECO:0000313" key="2">
    <source>
        <dbReference type="Proteomes" id="UP001500547"/>
    </source>
</evidence>
<dbReference type="Proteomes" id="UP001500547">
    <property type="component" value="Unassembled WGS sequence"/>
</dbReference>
<dbReference type="RefSeq" id="WP_345531739.1">
    <property type="nucleotide sequence ID" value="NZ_BAABLD010000005.1"/>
</dbReference>